<keyword evidence="4" id="KW-0411">Iron-sulfur</keyword>
<evidence type="ECO:0000313" key="8">
    <source>
        <dbReference type="EMBL" id="AZS17695.1"/>
    </source>
</evidence>
<feature type="region of interest" description="Disordered" evidence="6">
    <location>
        <begin position="1"/>
        <end position="24"/>
    </location>
</feature>
<name>A0A3Q9IF33_9BACL</name>
<dbReference type="GO" id="GO:0016020">
    <property type="term" value="C:membrane"/>
    <property type="evidence" value="ECO:0007669"/>
    <property type="project" value="InterPro"/>
</dbReference>
<dbReference type="InterPro" id="IPR036188">
    <property type="entry name" value="FAD/NAD-bd_sf"/>
</dbReference>
<evidence type="ECO:0000313" key="9">
    <source>
        <dbReference type="Proteomes" id="UP000270678"/>
    </source>
</evidence>
<keyword evidence="3" id="KW-0408">Iron</keyword>
<sequence>MNNTPHPGSLPKFPESMWSHTSPRPSFPPLNEDIQCDVAIVGGGITGIMTAYVLLEAGLKVAIIDAGQILQSTTCFTTAKITSQHGMIYNSLLSHFGKKAARLYYEANEEAIRFIFDTIQKHNIECELQRDDAYLYADSEDQLSQLRQEWEAYRQLDLPGEWVDELPLQVESKGAIVLRDQARFHPLLFLSSLTNYIVEKGGRFYENTTLEDYAEEQDDGNIILKTANKHKVTCEYAISASHFPFFDGGGLYFTRLHAERSYVVAIKPQKSYPGGMYINCGEPKRSVRSATLNGSEVLLVGGESHRTGKNDCTIERYEKLEQFARDTFGVEQIPYRWSTQDLITIDEVPYIGNVTSRHPRIYVATGFAKWGMTTSAVSALLITDLITGKENRYTELFTPSRFKVDPSLKNLTVQNAEVAKELISGKIEAVHLKVEDLRADQGAVVKHLGKRAGAYKDSTGVVHLVDTTCSHMGCELHWNEAERSWDCPCHGSRFNYQGSVIEGPATEDLTRLNPHYGEEK</sequence>
<dbReference type="PANTHER" id="PTHR13847">
    <property type="entry name" value="SARCOSINE DEHYDROGENASE-RELATED"/>
    <property type="match status" value="1"/>
</dbReference>
<dbReference type="InterPro" id="IPR005805">
    <property type="entry name" value="Rieske_Fe-S_prot_C"/>
</dbReference>
<reference evidence="9" key="1">
    <citation type="submission" date="2018-12" db="EMBL/GenBank/DDBJ databases">
        <title>Complete genome sequence of Paenibacillus sp. MBLB1234.</title>
        <authorList>
            <person name="Nam Y.-D."/>
            <person name="Kang J."/>
            <person name="Chung W.-H."/>
            <person name="Park Y.S."/>
        </authorList>
    </citation>
    <scope>NUCLEOTIDE SEQUENCE [LARGE SCALE GENOMIC DNA]</scope>
    <source>
        <strain evidence="9">MBLB1234</strain>
    </source>
</reference>
<dbReference type="Gene3D" id="3.50.50.60">
    <property type="entry name" value="FAD/NAD(P)-binding domain"/>
    <property type="match status" value="1"/>
</dbReference>
<dbReference type="SUPFAM" id="SSF50022">
    <property type="entry name" value="ISP domain"/>
    <property type="match status" value="1"/>
</dbReference>
<dbReference type="GO" id="GO:0051537">
    <property type="term" value="F:2 iron, 2 sulfur cluster binding"/>
    <property type="evidence" value="ECO:0007669"/>
    <property type="project" value="UniProtKB-KW"/>
</dbReference>
<accession>A0A3Q9IF33</accession>
<dbReference type="InterPro" id="IPR006076">
    <property type="entry name" value="FAD-dep_OxRdtase"/>
</dbReference>
<organism evidence="8 9">
    <name type="scientific">Paenibacillus lutimineralis</name>
    <dbReference type="NCBI Taxonomy" id="2707005"/>
    <lineage>
        <taxon>Bacteria</taxon>
        <taxon>Bacillati</taxon>
        <taxon>Bacillota</taxon>
        <taxon>Bacilli</taxon>
        <taxon>Bacillales</taxon>
        <taxon>Paenibacillaceae</taxon>
        <taxon>Paenibacillus</taxon>
    </lineage>
</organism>
<dbReference type="GO" id="GO:0016705">
    <property type="term" value="F:oxidoreductase activity, acting on paired donors, with incorporation or reduction of molecular oxygen"/>
    <property type="evidence" value="ECO:0007669"/>
    <property type="project" value="UniProtKB-ARBA"/>
</dbReference>
<dbReference type="OrthoDB" id="9767869at2"/>
<dbReference type="FunFam" id="2.102.10.10:FF:000014">
    <property type="entry name" value="Oxidoreductase, FAD dependent"/>
    <property type="match status" value="1"/>
</dbReference>
<keyword evidence="5" id="KW-1015">Disulfide bond</keyword>
<dbReference type="KEGG" id="plut:EI981_26850"/>
<dbReference type="AlphaFoldDB" id="A0A3Q9IF33"/>
<dbReference type="GO" id="GO:0004497">
    <property type="term" value="F:monooxygenase activity"/>
    <property type="evidence" value="ECO:0007669"/>
    <property type="project" value="UniProtKB-ARBA"/>
</dbReference>
<evidence type="ECO:0000256" key="1">
    <source>
        <dbReference type="ARBA" id="ARBA00022714"/>
    </source>
</evidence>
<evidence type="ECO:0000256" key="3">
    <source>
        <dbReference type="ARBA" id="ARBA00023004"/>
    </source>
</evidence>
<dbReference type="RefSeq" id="WP_127003477.1">
    <property type="nucleotide sequence ID" value="NZ_CP034346.1"/>
</dbReference>
<dbReference type="GO" id="GO:0046872">
    <property type="term" value="F:metal ion binding"/>
    <property type="evidence" value="ECO:0007669"/>
    <property type="project" value="UniProtKB-KW"/>
</dbReference>
<keyword evidence="1" id="KW-0001">2Fe-2S</keyword>
<dbReference type="PRINTS" id="PR00162">
    <property type="entry name" value="RIESKE"/>
</dbReference>
<evidence type="ECO:0000259" key="7">
    <source>
        <dbReference type="PROSITE" id="PS51296"/>
    </source>
</evidence>
<evidence type="ECO:0000256" key="2">
    <source>
        <dbReference type="ARBA" id="ARBA00022723"/>
    </source>
</evidence>
<protein>
    <submittedName>
        <fullName evidence="8">FAD-dependent oxidoreductase</fullName>
    </submittedName>
</protein>
<dbReference type="PANTHER" id="PTHR13847:SF274">
    <property type="entry name" value="RIESKE 2FE-2S IRON-SULFUR PROTEIN YHFW-RELATED"/>
    <property type="match status" value="1"/>
</dbReference>
<dbReference type="Pfam" id="PF01266">
    <property type="entry name" value="DAO"/>
    <property type="match status" value="1"/>
</dbReference>
<dbReference type="InterPro" id="IPR036922">
    <property type="entry name" value="Rieske_2Fe-2S_sf"/>
</dbReference>
<dbReference type="Pfam" id="PF00355">
    <property type="entry name" value="Rieske"/>
    <property type="match status" value="1"/>
</dbReference>
<dbReference type="Gene3D" id="2.102.10.10">
    <property type="entry name" value="Rieske [2Fe-2S] iron-sulphur domain"/>
    <property type="match status" value="1"/>
</dbReference>
<keyword evidence="2" id="KW-0479">Metal-binding</keyword>
<evidence type="ECO:0000256" key="4">
    <source>
        <dbReference type="ARBA" id="ARBA00023014"/>
    </source>
</evidence>
<dbReference type="PROSITE" id="PS51296">
    <property type="entry name" value="RIESKE"/>
    <property type="match status" value="1"/>
</dbReference>
<evidence type="ECO:0000256" key="5">
    <source>
        <dbReference type="ARBA" id="ARBA00023157"/>
    </source>
</evidence>
<dbReference type="InterPro" id="IPR038010">
    <property type="entry name" value="YhfW_C"/>
</dbReference>
<keyword evidence="9" id="KW-1185">Reference proteome</keyword>
<dbReference type="Gene3D" id="3.30.9.10">
    <property type="entry name" value="D-Amino Acid Oxidase, subunit A, domain 2"/>
    <property type="match status" value="1"/>
</dbReference>
<dbReference type="EMBL" id="CP034346">
    <property type="protein sequence ID" value="AZS17695.1"/>
    <property type="molecule type" value="Genomic_DNA"/>
</dbReference>
<gene>
    <name evidence="8" type="ORF">EI981_26850</name>
</gene>
<dbReference type="InterPro" id="IPR017941">
    <property type="entry name" value="Rieske_2Fe-2S"/>
</dbReference>
<dbReference type="CDD" id="cd03477">
    <property type="entry name" value="Rieske_YhfW_C"/>
    <property type="match status" value="1"/>
</dbReference>
<dbReference type="Proteomes" id="UP000270678">
    <property type="component" value="Chromosome"/>
</dbReference>
<evidence type="ECO:0000256" key="6">
    <source>
        <dbReference type="SAM" id="MobiDB-lite"/>
    </source>
</evidence>
<dbReference type="GO" id="GO:0005737">
    <property type="term" value="C:cytoplasm"/>
    <property type="evidence" value="ECO:0007669"/>
    <property type="project" value="TreeGrafter"/>
</dbReference>
<proteinExistence type="predicted"/>
<feature type="domain" description="Rieske" evidence="7">
    <location>
        <begin position="429"/>
        <end position="520"/>
    </location>
</feature>
<dbReference type="SUPFAM" id="SSF51905">
    <property type="entry name" value="FAD/NAD(P)-binding domain"/>
    <property type="match status" value="1"/>
</dbReference>